<feature type="domain" description="GST N-terminal" evidence="1">
    <location>
        <begin position="12"/>
        <end position="91"/>
    </location>
</feature>
<dbReference type="SUPFAM" id="SSF47616">
    <property type="entry name" value="GST C-terminal domain-like"/>
    <property type="match status" value="1"/>
</dbReference>
<accession>A0ABZ2M4Y8</accession>
<evidence type="ECO:0000259" key="1">
    <source>
        <dbReference type="PROSITE" id="PS50404"/>
    </source>
</evidence>
<gene>
    <name evidence="2" type="ORF">LZC94_13160</name>
</gene>
<dbReference type="Gene3D" id="3.40.30.10">
    <property type="entry name" value="Glutaredoxin"/>
    <property type="match status" value="1"/>
</dbReference>
<keyword evidence="3" id="KW-1185">Reference proteome</keyword>
<dbReference type="PROSITE" id="PS50404">
    <property type="entry name" value="GST_NTER"/>
    <property type="match status" value="1"/>
</dbReference>
<name>A0ABZ2M4Y8_9BACT</name>
<organism evidence="2 3">
    <name type="scientific">Pendulispora albinea</name>
    <dbReference type="NCBI Taxonomy" id="2741071"/>
    <lineage>
        <taxon>Bacteria</taxon>
        <taxon>Pseudomonadati</taxon>
        <taxon>Myxococcota</taxon>
        <taxon>Myxococcia</taxon>
        <taxon>Myxococcales</taxon>
        <taxon>Sorangiineae</taxon>
        <taxon>Pendulisporaceae</taxon>
        <taxon>Pendulispora</taxon>
    </lineage>
</organism>
<dbReference type="Proteomes" id="UP001370348">
    <property type="component" value="Chromosome"/>
</dbReference>
<dbReference type="RefSeq" id="WP_394827840.1">
    <property type="nucleotide sequence ID" value="NZ_CP089984.1"/>
</dbReference>
<evidence type="ECO:0000313" key="2">
    <source>
        <dbReference type="EMBL" id="WXB18198.1"/>
    </source>
</evidence>
<reference evidence="2 3" key="1">
    <citation type="submission" date="2021-12" db="EMBL/GenBank/DDBJ databases">
        <title>Discovery of the Pendulisporaceae a myxobacterial family with distinct sporulation behavior and unique specialized metabolism.</title>
        <authorList>
            <person name="Garcia R."/>
            <person name="Popoff A."/>
            <person name="Bader C.D."/>
            <person name="Loehr J."/>
            <person name="Walesch S."/>
            <person name="Walt C."/>
            <person name="Boldt J."/>
            <person name="Bunk B."/>
            <person name="Haeckl F.J.F.P.J."/>
            <person name="Gunesch A.P."/>
            <person name="Birkelbach J."/>
            <person name="Nuebel U."/>
            <person name="Pietschmann T."/>
            <person name="Bach T."/>
            <person name="Mueller R."/>
        </authorList>
    </citation>
    <scope>NUCLEOTIDE SEQUENCE [LARGE SCALE GENOMIC DNA]</scope>
    <source>
        <strain evidence="2 3">MSr11954</strain>
    </source>
</reference>
<evidence type="ECO:0000313" key="3">
    <source>
        <dbReference type="Proteomes" id="UP001370348"/>
    </source>
</evidence>
<dbReference type="EMBL" id="CP089984">
    <property type="protein sequence ID" value="WXB18198.1"/>
    <property type="molecule type" value="Genomic_DNA"/>
</dbReference>
<proteinExistence type="predicted"/>
<dbReference type="Gene3D" id="1.20.1050.10">
    <property type="match status" value="1"/>
</dbReference>
<dbReference type="InterPro" id="IPR036282">
    <property type="entry name" value="Glutathione-S-Trfase_C_sf"/>
</dbReference>
<sequence>MSAALEPRTPPTRPILFGRSSSHFSRVARMLAAELQVAYDFRVVPDLLSSNVDDYGGNPGLRMPTLQTHRGLLFGALNIGRELARQSSLRPRVVWPEDLHEPVLANAQELTVQSMATEVALILGKISGIDQSKHHAKMRTSLLGSMAWLEGHARDFLRALPSDRDFSFLEITLFCLITHLEFRDVLPLGPYPELSKFSRDFAERPSARETVYRFDA</sequence>
<dbReference type="InterPro" id="IPR004045">
    <property type="entry name" value="Glutathione_S-Trfase_N"/>
</dbReference>
<protein>
    <submittedName>
        <fullName evidence="2">Glutathione S-transferase domain-containing protein</fullName>
    </submittedName>
</protein>
<dbReference type="CDD" id="cd00570">
    <property type="entry name" value="GST_N_family"/>
    <property type="match status" value="1"/>
</dbReference>